<reference evidence="6 7" key="1">
    <citation type="journal article" date="2011" name="J. Bacteriol.">
        <title>Complete genome sequence of the thermoacidophilic crenarchaeon Thermoproteus uzoniensis 768-20.</title>
        <authorList>
            <person name="Mardanov A.V."/>
            <person name="Gumerov V.M."/>
            <person name="Beletsky A.V."/>
            <person name="Prokofeva M.I."/>
            <person name="Bonch-Osmolovskaya E.A."/>
            <person name="Ravin N.V."/>
            <person name="Skryabin K.G."/>
        </authorList>
    </citation>
    <scope>NUCLEOTIDE SEQUENCE [LARGE SCALE GENOMIC DNA]</scope>
    <source>
        <strain evidence="6 7">768-20</strain>
    </source>
</reference>
<accession>F2L0I7</accession>
<evidence type="ECO:0000313" key="6">
    <source>
        <dbReference type="EMBL" id="AEA12669.1"/>
    </source>
</evidence>
<comment type="similarity">
    <text evidence="1">Belongs to the bacterial solute-binding protein 5 family.</text>
</comment>
<feature type="domain" description="Solute-binding protein family 5" evidence="5">
    <location>
        <begin position="32"/>
        <end position="277"/>
    </location>
</feature>
<organism evidence="6 7">
    <name type="scientific">Thermoproteus uzoniensis (strain 768-20)</name>
    <dbReference type="NCBI Taxonomy" id="999630"/>
    <lineage>
        <taxon>Archaea</taxon>
        <taxon>Thermoproteota</taxon>
        <taxon>Thermoprotei</taxon>
        <taxon>Thermoproteales</taxon>
        <taxon>Thermoproteaceae</taxon>
        <taxon>Thermoproteus</taxon>
    </lineage>
</organism>
<keyword evidence="3" id="KW-0732">Signal</keyword>
<dbReference type="SUPFAM" id="SSF53850">
    <property type="entry name" value="Periplasmic binding protein-like II"/>
    <property type="match status" value="2"/>
</dbReference>
<evidence type="ECO:0000313" key="7">
    <source>
        <dbReference type="Proteomes" id="UP000008138"/>
    </source>
</evidence>
<dbReference type="PANTHER" id="PTHR30290:SF9">
    <property type="entry name" value="OLIGOPEPTIDE-BINDING PROTEIN APPA"/>
    <property type="match status" value="1"/>
</dbReference>
<dbReference type="HOGENOM" id="CLU_010991_0_0_2"/>
<dbReference type="eggNOG" id="arCOG01672">
    <property type="taxonomic scope" value="Archaea"/>
</dbReference>
<keyword evidence="2" id="KW-0813">Transport</keyword>
<evidence type="ECO:0000256" key="4">
    <source>
        <dbReference type="SAM" id="Phobius"/>
    </source>
</evidence>
<dbReference type="PANTHER" id="PTHR30290">
    <property type="entry name" value="PERIPLASMIC BINDING COMPONENT OF ABC TRANSPORTER"/>
    <property type="match status" value="1"/>
</dbReference>
<dbReference type="STRING" id="999630.TUZN_1190"/>
<keyword evidence="4" id="KW-0812">Transmembrane</keyword>
<gene>
    <name evidence="6" type="ordered locus">TUZN_1190</name>
</gene>
<feature type="transmembrane region" description="Helical" evidence="4">
    <location>
        <begin position="847"/>
        <end position="867"/>
    </location>
</feature>
<dbReference type="GO" id="GO:1904680">
    <property type="term" value="F:peptide transmembrane transporter activity"/>
    <property type="evidence" value="ECO:0007669"/>
    <property type="project" value="TreeGrafter"/>
</dbReference>
<dbReference type="AlphaFoldDB" id="F2L0I7"/>
<dbReference type="KEGG" id="tuz:TUZN_1190"/>
<dbReference type="Gene3D" id="3.10.105.10">
    <property type="entry name" value="Dipeptide-binding Protein, Domain 3"/>
    <property type="match status" value="1"/>
</dbReference>
<dbReference type="Pfam" id="PF00496">
    <property type="entry name" value="SBP_bac_5"/>
    <property type="match status" value="1"/>
</dbReference>
<dbReference type="InterPro" id="IPR000914">
    <property type="entry name" value="SBP_5_dom"/>
</dbReference>
<evidence type="ECO:0000256" key="3">
    <source>
        <dbReference type="ARBA" id="ARBA00022729"/>
    </source>
</evidence>
<dbReference type="InterPro" id="IPR039424">
    <property type="entry name" value="SBP_5"/>
</dbReference>
<dbReference type="EMBL" id="CP002590">
    <property type="protein sequence ID" value="AEA12669.1"/>
    <property type="molecule type" value="Genomic_DNA"/>
</dbReference>
<evidence type="ECO:0000259" key="5">
    <source>
        <dbReference type="Pfam" id="PF00496"/>
    </source>
</evidence>
<proteinExistence type="inferred from homology"/>
<name>F2L0I7_THEU7</name>
<dbReference type="Proteomes" id="UP000008138">
    <property type="component" value="Chromosome"/>
</dbReference>
<evidence type="ECO:0000256" key="2">
    <source>
        <dbReference type="ARBA" id="ARBA00022448"/>
    </source>
</evidence>
<keyword evidence="4" id="KW-1133">Transmembrane helix</keyword>
<keyword evidence="7" id="KW-1185">Reference proteome</keyword>
<sequence>MIVLAALAAAVLVLSAYLSTAQTTSSSSMPQTITVTEVPKDQVALYFQSGKIDMYLNPWALPTNVLAQLQQNPNVTFVSPGMISAYDLLFNPYPSNTTFNPFAYRQFRFLMNYLVHRSAIVQQVFHGLATPMVAWPGPFALNSYLLIVPFVSQYNIHYDPTYVNASIWALFRQINQTDPVWHGRILWINGKWYYIPPNSTTPQPVTIIFFIRNDDPYRYQMGLMFSEALQSLGFTIKPIYGTLTDALSTVYSSNPASMEWQIYTEAWSITPMPWDTGAGASFCASWSGNMPGWGTSGYWQYSNATIDKITQWVSTGNFTSLDQFKQLSKIALSDCFAEAVRVWQVARAAAYPVASNLRNFMPSVLGLETPYGVKFAYVPGKTTLTVGMLHVKQYPWNPIQWIVGVDAYTADVVQGWLFDPFAYYDPFSGEPMPFRGAWSVQLSPNSSAIYPVPPNAVVWNATLGKWVTVGPGKMARAVIRYYYNGTWLGTNWQDGQPITMADVLMYWYWYLDLAQGAPDLGANAAQISDLQGALQPSASTVVGLQFFPNGTVVVYSNYWFPDPNIVGSYYAPGYIWSIPWELYAAMFQAMKDGKLALTSSEAQSMKIPTADLTASDSAKILAGYLQQWSQTGFIWDNGSWACVPGLGCVLNSTEAVQDYQDALSFYNQYGHLFISNGPYILKSLVSVTPQSAVLVLWSGYPFSYSYWYSELYGTLPSVPSNPLASVVSVTPTTLVAGQSNTITVTVQGVGLPRAYVYVTNPQGQVVYSGTVTSSTPGQLTLTLPASALTVPGVYTLNMMIYTDKVTVPTTYSATLAVVTAVTVTTSSVATVTTSSVATTTVATTPGWVWALVAVVVILIIAVAVLAIRRR</sequence>
<dbReference type="GO" id="GO:0015833">
    <property type="term" value="P:peptide transport"/>
    <property type="evidence" value="ECO:0007669"/>
    <property type="project" value="TreeGrafter"/>
</dbReference>
<evidence type="ECO:0000256" key="1">
    <source>
        <dbReference type="ARBA" id="ARBA00005695"/>
    </source>
</evidence>
<keyword evidence="4" id="KW-0472">Membrane</keyword>
<protein>
    <submittedName>
        <fullName evidence="6">Oligopeptide ABC transporter, substrate-binding protein</fullName>
    </submittedName>
</protein>
<reference key="2">
    <citation type="submission" date="2011-03" db="EMBL/GenBank/DDBJ databases">
        <title>Complete genome sequence of the thermoacidophilic crenarchaeon Thermoproteus uzoniensis 768-20.</title>
        <authorList>
            <person name="Mardanov A.V."/>
            <person name="Gumerov V.M."/>
            <person name="Beletsky A.V."/>
            <person name="Prokofeva M.I."/>
            <person name="Bonch-Osmolovskaya E.A."/>
            <person name="Ravin N.V."/>
            <person name="Skryabin K.G."/>
        </authorList>
    </citation>
    <scope>NUCLEOTIDE SEQUENCE</scope>
    <source>
        <strain>768-20</strain>
    </source>
</reference>